<dbReference type="Proteomes" id="UP000887575">
    <property type="component" value="Unassembled WGS sequence"/>
</dbReference>
<reference evidence="2" key="1">
    <citation type="submission" date="2024-02" db="UniProtKB">
        <authorList>
            <consortium name="WormBaseParasite"/>
        </authorList>
    </citation>
    <scope>IDENTIFICATION</scope>
</reference>
<accession>A0AAF3ECF5</accession>
<evidence type="ECO:0000313" key="2">
    <source>
        <dbReference type="WBParaSite" id="MBELARI_LOCUS11635"/>
    </source>
</evidence>
<evidence type="ECO:0000313" key="1">
    <source>
        <dbReference type="Proteomes" id="UP000887575"/>
    </source>
</evidence>
<name>A0AAF3ECF5_9BILA</name>
<sequence>MWICGAADVPNPWNDVQSLVFEHFFAIKPYGLTPDDQAALQHKLLIKISQGYSVWDSLSQLNYKTHQLNYASCPTLPTPTKERYTLEDAQRYLESSSPILPGWRFFNLTASTLILPLTKTAKDDHNYNRDANDSETAGLEKGEILAYSRLMEDWERRTSKCPQWYKGTHRTKNKENYW</sequence>
<dbReference type="WBParaSite" id="MBELARI_LOCUS11635">
    <property type="protein sequence ID" value="MBELARI_LOCUS11635"/>
    <property type="gene ID" value="MBELARI_LOCUS11635"/>
</dbReference>
<protein>
    <submittedName>
        <fullName evidence="2">Uncharacterized protein</fullName>
    </submittedName>
</protein>
<dbReference type="AlphaFoldDB" id="A0AAF3ECF5"/>
<organism evidence="1 2">
    <name type="scientific">Mesorhabditis belari</name>
    <dbReference type="NCBI Taxonomy" id="2138241"/>
    <lineage>
        <taxon>Eukaryota</taxon>
        <taxon>Metazoa</taxon>
        <taxon>Ecdysozoa</taxon>
        <taxon>Nematoda</taxon>
        <taxon>Chromadorea</taxon>
        <taxon>Rhabditida</taxon>
        <taxon>Rhabditina</taxon>
        <taxon>Rhabditomorpha</taxon>
        <taxon>Rhabditoidea</taxon>
        <taxon>Rhabditidae</taxon>
        <taxon>Mesorhabditinae</taxon>
        <taxon>Mesorhabditis</taxon>
    </lineage>
</organism>
<keyword evidence="1" id="KW-1185">Reference proteome</keyword>
<proteinExistence type="predicted"/>